<organism evidence="1">
    <name type="scientific">Arundo donax</name>
    <name type="common">Giant reed</name>
    <name type="synonym">Donax arundinaceus</name>
    <dbReference type="NCBI Taxonomy" id="35708"/>
    <lineage>
        <taxon>Eukaryota</taxon>
        <taxon>Viridiplantae</taxon>
        <taxon>Streptophyta</taxon>
        <taxon>Embryophyta</taxon>
        <taxon>Tracheophyta</taxon>
        <taxon>Spermatophyta</taxon>
        <taxon>Magnoliopsida</taxon>
        <taxon>Liliopsida</taxon>
        <taxon>Poales</taxon>
        <taxon>Poaceae</taxon>
        <taxon>PACMAD clade</taxon>
        <taxon>Arundinoideae</taxon>
        <taxon>Arundineae</taxon>
        <taxon>Arundo</taxon>
    </lineage>
</organism>
<proteinExistence type="predicted"/>
<sequence length="40" mass="4591">MKYPSNARCFVSLASVNQAPLKSKRALKYPEGTFPWIEDF</sequence>
<dbReference type="AlphaFoldDB" id="A0A0A9HBH0"/>
<accession>A0A0A9HBH0</accession>
<dbReference type="EMBL" id="GBRH01165710">
    <property type="protein sequence ID" value="JAE32186.1"/>
    <property type="molecule type" value="Transcribed_RNA"/>
</dbReference>
<reference evidence="1" key="1">
    <citation type="submission" date="2014-09" db="EMBL/GenBank/DDBJ databases">
        <authorList>
            <person name="Magalhaes I.L.F."/>
            <person name="Oliveira U."/>
            <person name="Santos F.R."/>
            <person name="Vidigal T.H.D.A."/>
            <person name="Brescovit A.D."/>
            <person name="Santos A.J."/>
        </authorList>
    </citation>
    <scope>NUCLEOTIDE SEQUENCE</scope>
    <source>
        <tissue evidence="1">Shoot tissue taken approximately 20 cm above the soil surface</tissue>
    </source>
</reference>
<name>A0A0A9HBH0_ARUDO</name>
<reference evidence="1" key="2">
    <citation type="journal article" date="2015" name="Data Brief">
        <title>Shoot transcriptome of the giant reed, Arundo donax.</title>
        <authorList>
            <person name="Barrero R.A."/>
            <person name="Guerrero F.D."/>
            <person name="Moolhuijzen P."/>
            <person name="Goolsby J.A."/>
            <person name="Tidwell J."/>
            <person name="Bellgard S.E."/>
            <person name="Bellgard M.I."/>
        </authorList>
    </citation>
    <scope>NUCLEOTIDE SEQUENCE</scope>
    <source>
        <tissue evidence="1">Shoot tissue taken approximately 20 cm above the soil surface</tissue>
    </source>
</reference>
<evidence type="ECO:0000313" key="1">
    <source>
        <dbReference type="EMBL" id="JAE32186.1"/>
    </source>
</evidence>
<protein>
    <submittedName>
        <fullName evidence="1">Uncharacterized protein</fullName>
    </submittedName>
</protein>